<dbReference type="OrthoDB" id="5572844at2759"/>
<dbReference type="Pfam" id="PF09729">
    <property type="entry name" value="Gti1_Pac2"/>
    <property type="match status" value="1"/>
</dbReference>
<feature type="compositionally biased region" description="Polar residues" evidence="1">
    <location>
        <begin position="268"/>
        <end position="279"/>
    </location>
</feature>
<evidence type="ECO:0000313" key="2">
    <source>
        <dbReference type="EMBL" id="RXK38486.1"/>
    </source>
</evidence>
<gene>
    <name evidence="2" type="ORF">M231_04252</name>
</gene>
<dbReference type="GO" id="GO:0003677">
    <property type="term" value="F:DNA binding"/>
    <property type="evidence" value="ECO:0007669"/>
    <property type="project" value="TreeGrafter"/>
</dbReference>
<dbReference type="InterPro" id="IPR018608">
    <property type="entry name" value="Gti1/Pac2"/>
</dbReference>
<name>A0A4Q1BL83_TREME</name>
<dbReference type="PANTHER" id="PTHR28027">
    <property type="entry name" value="TRANSCRIPTIONAL REGULATOR MIT1"/>
    <property type="match status" value="1"/>
</dbReference>
<feature type="compositionally biased region" description="Low complexity" evidence="1">
    <location>
        <begin position="280"/>
        <end position="296"/>
    </location>
</feature>
<protein>
    <recommendedName>
        <fullName evidence="4">cAMP-independent regulatory protein pac2</fullName>
    </recommendedName>
</protein>
<dbReference type="InParanoid" id="A0A4Q1BL83"/>
<dbReference type="EMBL" id="SDIL01000047">
    <property type="protein sequence ID" value="RXK38486.1"/>
    <property type="molecule type" value="Genomic_DNA"/>
</dbReference>
<reference evidence="2 3" key="1">
    <citation type="submission" date="2016-06" db="EMBL/GenBank/DDBJ databases">
        <title>Evolution of pathogenesis and genome organization in the Tremellales.</title>
        <authorList>
            <person name="Cuomo C."/>
            <person name="Litvintseva A."/>
            <person name="Heitman J."/>
            <person name="Chen Y."/>
            <person name="Sun S."/>
            <person name="Springer D."/>
            <person name="Dromer F."/>
            <person name="Young S."/>
            <person name="Zeng Q."/>
            <person name="Chapman S."/>
            <person name="Gujja S."/>
            <person name="Saif S."/>
            <person name="Birren B."/>
        </authorList>
    </citation>
    <scope>NUCLEOTIDE SEQUENCE [LARGE SCALE GENOMIC DNA]</scope>
    <source>
        <strain evidence="2 3">ATCC 28783</strain>
    </source>
</reference>
<keyword evidence="3" id="KW-1185">Reference proteome</keyword>
<accession>A0A4Q1BL83</accession>
<feature type="region of interest" description="Disordered" evidence="1">
    <location>
        <begin position="389"/>
        <end position="415"/>
    </location>
</feature>
<feature type="compositionally biased region" description="Basic and acidic residues" evidence="1">
    <location>
        <begin position="181"/>
        <end position="192"/>
    </location>
</feature>
<dbReference type="Proteomes" id="UP000289152">
    <property type="component" value="Unassembled WGS sequence"/>
</dbReference>
<dbReference type="OMA" id="PMHMSPA"/>
<feature type="region of interest" description="Disordered" evidence="1">
    <location>
        <begin position="438"/>
        <end position="489"/>
    </location>
</feature>
<feature type="region of interest" description="Disordered" evidence="1">
    <location>
        <begin position="176"/>
        <end position="296"/>
    </location>
</feature>
<evidence type="ECO:0000313" key="3">
    <source>
        <dbReference type="Proteomes" id="UP000289152"/>
    </source>
</evidence>
<dbReference type="VEuPathDB" id="FungiDB:TREMEDRAFT_66127"/>
<evidence type="ECO:0000256" key="1">
    <source>
        <dbReference type="SAM" id="MobiDB-lite"/>
    </source>
</evidence>
<organism evidence="2 3">
    <name type="scientific">Tremella mesenterica</name>
    <name type="common">Jelly fungus</name>
    <dbReference type="NCBI Taxonomy" id="5217"/>
    <lineage>
        <taxon>Eukaryota</taxon>
        <taxon>Fungi</taxon>
        <taxon>Dikarya</taxon>
        <taxon>Basidiomycota</taxon>
        <taxon>Agaricomycotina</taxon>
        <taxon>Tremellomycetes</taxon>
        <taxon>Tremellales</taxon>
        <taxon>Tremellaceae</taxon>
        <taxon>Tremella</taxon>
    </lineage>
</organism>
<dbReference type="AlphaFoldDB" id="A0A4Q1BL83"/>
<proteinExistence type="predicted"/>
<feature type="compositionally biased region" description="Basic and acidic residues" evidence="1">
    <location>
        <begin position="457"/>
        <end position="480"/>
    </location>
</feature>
<comment type="caution">
    <text evidence="2">The sequence shown here is derived from an EMBL/GenBank/DDBJ whole genome shotgun (WGS) entry which is preliminary data.</text>
</comment>
<dbReference type="PANTHER" id="PTHR28027:SF1">
    <property type="entry name" value="CAMP INDEPENDENT REGULATORY PROTEIN (AFU_ORTHOLOGUE AFUA_3G09640)"/>
    <property type="match status" value="1"/>
</dbReference>
<feature type="compositionally biased region" description="Basic and acidic residues" evidence="1">
    <location>
        <begin position="199"/>
        <end position="210"/>
    </location>
</feature>
<sequence>MSHFLPSAAQQPAAICALKTPGDAIMILEAARQGLVPRVTRRLTSHERMLIGPGTVWVWEEQETNMRRWTDGRRWGASRVGSGGFLIYTESSDSLPPIRMSSDSPPHSTSHPYLTIAEPLLKQTYTATMTDPHTSRQSNFHIVAYSSKHNPQGEADKPLPGPHELYHLASLQIPPGIWPDLDSRPDRSDRSDSGTSSEFGDRSDRCDILERSNSLGPVRRRTTRRSTLCSPDGSIGRARSDSTSSTSSAPFDGRRYFSPPIDPRSFYGAQSPNPSIPSTRSVSPCPSMASSRSSHMSPAFGAHPFFHPYANYPRPPPHVHQLHQVYQPQIRPPMPHQGAYYDPRVRQLLPAFVTQRGRELGPFEPPQHPIHQLPGPRRPSPEMVHPTIQGLPSPALTPDRRTIPLPRTNKLTPPEMFPHLLGRGNSLKMSIQGALLNSPHPKNDMSSGITLPPLRINPEEERIIRRETESQERKVLEDTPRQSSAVGGE</sequence>
<evidence type="ECO:0008006" key="4">
    <source>
        <dbReference type="Google" id="ProtNLM"/>
    </source>
</evidence>